<dbReference type="InterPro" id="IPR019533">
    <property type="entry name" value="Peptidase_S26"/>
</dbReference>
<dbReference type="EMBL" id="RJSE01000005">
    <property type="protein sequence ID" value="RNL64144.1"/>
    <property type="molecule type" value="Genomic_DNA"/>
</dbReference>
<accession>A0A3N0CL12</accession>
<gene>
    <name evidence="3" type="ORF">EFK50_06290</name>
</gene>
<feature type="transmembrane region" description="Helical" evidence="2">
    <location>
        <begin position="148"/>
        <end position="169"/>
    </location>
</feature>
<protein>
    <recommendedName>
        <fullName evidence="1">Signal peptidase I</fullName>
        <ecNumber evidence="1">3.4.21.89</ecNumber>
    </recommendedName>
</protein>
<dbReference type="PANTHER" id="PTHR10806:SF6">
    <property type="entry name" value="SIGNAL PEPTIDASE COMPLEX CATALYTIC SUBUNIT SEC11"/>
    <property type="match status" value="1"/>
</dbReference>
<dbReference type="GO" id="GO:0016020">
    <property type="term" value="C:membrane"/>
    <property type="evidence" value="ECO:0007669"/>
    <property type="project" value="UniProtKB-UniRule"/>
</dbReference>
<dbReference type="GO" id="GO:0004252">
    <property type="term" value="F:serine-type endopeptidase activity"/>
    <property type="evidence" value="ECO:0007669"/>
    <property type="project" value="UniProtKB-UniRule"/>
</dbReference>
<evidence type="ECO:0000256" key="2">
    <source>
        <dbReference type="SAM" id="Phobius"/>
    </source>
</evidence>
<comment type="caution">
    <text evidence="3">The sequence shown here is derived from an EMBL/GenBank/DDBJ whole genome shotgun (WGS) entry which is preliminary data.</text>
</comment>
<keyword evidence="2" id="KW-1133">Transmembrane helix</keyword>
<dbReference type="GO" id="GO:0006465">
    <property type="term" value="P:signal peptide processing"/>
    <property type="evidence" value="ECO:0007669"/>
    <property type="project" value="UniProtKB-UniRule"/>
</dbReference>
<name>A0A3N0CL12_9ACTN</name>
<dbReference type="NCBIfam" id="TIGR02228">
    <property type="entry name" value="sigpep_I_arch"/>
    <property type="match status" value="1"/>
</dbReference>
<dbReference type="Proteomes" id="UP000267128">
    <property type="component" value="Unassembled WGS sequence"/>
</dbReference>
<dbReference type="InterPro" id="IPR001733">
    <property type="entry name" value="Peptidase_S26B"/>
</dbReference>
<sequence>MSLRSVRSVAGRAFALLAAGLVVVVLVLGVLLPTFAGGNAYTILTGSMRPTMPPGTLVVTRPVEPSQLRIGDAVTYQIKSGDPVVATHRVDSISMSMNGEYGFVMKGDANDAADPAVVRPEQIKGRVWYSVPYLAYPSLLVDGNIRRAIVMGAVVLLFGYAAFSFAGAFRDRRTAAPTQAAPEQEAPEMAGVGS</sequence>
<evidence type="ECO:0000313" key="4">
    <source>
        <dbReference type="Proteomes" id="UP000267128"/>
    </source>
</evidence>
<evidence type="ECO:0000256" key="1">
    <source>
        <dbReference type="NCBIfam" id="TIGR02228"/>
    </source>
</evidence>
<reference evidence="3 4" key="1">
    <citation type="submission" date="2018-11" db="EMBL/GenBank/DDBJ databases">
        <authorList>
            <person name="Li F."/>
        </authorList>
    </citation>
    <scope>NUCLEOTIDE SEQUENCE [LARGE SCALE GENOMIC DNA]</scope>
    <source>
        <strain evidence="3 4">Gsoil 097</strain>
    </source>
</reference>
<dbReference type="CDD" id="cd06530">
    <property type="entry name" value="S26_SPase_I"/>
    <property type="match status" value="1"/>
</dbReference>
<dbReference type="PANTHER" id="PTHR10806">
    <property type="entry name" value="SIGNAL PEPTIDASE COMPLEX CATALYTIC SUBUNIT SEC11"/>
    <property type="match status" value="1"/>
</dbReference>
<keyword evidence="2" id="KW-0472">Membrane</keyword>
<dbReference type="EC" id="3.4.21.89" evidence="1"/>
<keyword evidence="2" id="KW-0812">Transmembrane</keyword>
<keyword evidence="4" id="KW-1185">Reference proteome</keyword>
<proteinExistence type="predicted"/>
<dbReference type="GO" id="GO:0009003">
    <property type="term" value="F:signal peptidase activity"/>
    <property type="evidence" value="ECO:0007669"/>
    <property type="project" value="UniProtKB-EC"/>
</dbReference>
<evidence type="ECO:0000313" key="3">
    <source>
        <dbReference type="EMBL" id="RNL64144.1"/>
    </source>
</evidence>
<dbReference type="OrthoDB" id="3178064at2"/>
<organism evidence="3 4">
    <name type="scientific">Nocardioides marmoriginsengisoli</name>
    <dbReference type="NCBI Taxonomy" id="661483"/>
    <lineage>
        <taxon>Bacteria</taxon>
        <taxon>Bacillati</taxon>
        <taxon>Actinomycetota</taxon>
        <taxon>Actinomycetes</taxon>
        <taxon>Propionibacteriales</taxon>
        <taxon>Nocardioidaceae</taxon>
        <taxon>Nocardioides</taxon>
    </lineage>
</organism>
<dbReference type="RefSeq" id="WP_123226722.1">
    <property type="nucleotide sequence ID" value="NZ_RJSE01000005.1"/>
</dbReference>
<dbReference type="AlphaFoldDB" id="A0A3N0CL12"/>
<keyword evidence="3" id="KW-0378">Hydrolase</keyword>